<comment type="caution">
    <text evidence="11">The sequence shown here is derived from an EMBL/GenBank/DDBJ whole genome shotgun (WGS) entry which is preliminary data.</text>
</comment>
<feature type="transmembrane region" description="Helical" evidence="9">
    <location>
        <begin position="61"/>
        <end position="81"/>
    </location>
</feature>
<evidence type="ECO:0000256" key="6">
    <source>
        <dbReference type="ARBA" id="ARBA00023136"/>
    </source>
</evidence>
<dbReference type="InterPro" id="IPR003010">
    <property type="entry name" value="C-N_Hydrolase"/>
</dbReference>
<evidence type="ECO:0000313" key="11">
    <source>
        <dbReference type="EMBL" id="KAL0951457.1"/>
    </source>
</evidence>
<dbReference type="InterPro" id="IPR036526">
    <property type="entry name" value="C-N_Hydrolase_sf"/>
</dbReference>
<proteinExistence type="predicted"/>
<dbReference type="Proteomes" id="UP001556367">
    <property type="component" value="Unassembled WGS sequence"/>
</dbReference>
<feature type="compositionally biased region" description="Pro residues" evidence="8">
    <location>
        <begin position="1160"/>
        <end position="1171"/>
    </location>
</feature>
<organism evidence="11 12">
    <name type="scientific">Hohenbuehelia grisea</name>
    <dbReference type="NCBI Taxonomy" id="104357"/>
    <lineage>
        <taxon>Eukaryota</taxon>
        <taxon>Fungi</taxon>
        <taxon>Dikarya</taxon>
        <taxon>Basidiomycota</taxon>
        <taxon>Agaricomycotina</taxon>
        <taxon>Agaricomycetes</taxon>
        <taxon>Agaricomycetidae</taxon>
        <taxon>Agaricales</taxon>
        <taxon>Pleurotineae</taxon>
        <taxon>Pleurotaceae</taxon>
        <taxon>Hohenbuehelia</taxon>
    </lineage>
</organism>
<dbReference type="Gene3D" id="3.60.110.10">
    <property type="entry name" value="Carbon-nitrogen hydrolase"/>
    <property type="match status" value="1"/>
</dbReference>
<feature type="transmembrane region" description="Helical" evidence="9">
    <location>
        <begin position="175"/>
        <end position="197"/>
    </location>
</feature>
<keyword evidence="4 9" id="KW-0812">Transmembrane</keyword>
<feature type="compositionally biased region" description="Basic and acidic residues" evidence="8">
    <location>
        <begin position="1000"/>
        <end position="1022"/>
    </location>
</feature>
<dbReference type="InterPro" id="IPR004563">
    <property type="entry name" value="Apolipo_AcylTrfase"/>
</dbReference>
<keyword evidence="3" id="KW-0808">Transferase</keyword>
<evidence type="ECO:0000256" key="3">
    <source>
        <dbReference type="ARBA" id="ARBA00022679"/>
    </source>
</evidence>
<evidence type="ECO:0000256" key="8">
    <source>
        <dbReference type="SAM" id="MobiDB-lite"/>
    </source>
</evidence>
<evidence type="ECO:0000256" key="5">
    <source>
        <dbReference type="ARBA" id="ARBA00022989"/>
    </source>
</evidence>
<feature type="region of interest" description="Disordered" evidence="8">
    <location>
        <begin position="1157"/>
        <end position="1177"/>
    </location>
</feature>
<feature type="transmembrane region" description="Helical" evidence="9">
    <location>
        <begin position="508"/>
        <end position="531"/>
    </location>
</feature>
<feature type="region of interest" description="Disordered" evidence="8">
    <location>
        <begin position="982"/>
        <end position="1022"/>
    </location>
</feature>
<feature type="region of interest" description="Disordered" evidence="8">
    <location>
        <begin position="1056"/>
        <end position="1081"/>
    </location>
</feature>
<feature type="domain" description="CN hydrolase" evidence="10">
    <location>
        <begin position="252"/>
        <end position="508"/>
    </location>
</feature>
<keyword evidence="5 9" id="KW-1133">Transmembrane helix</keyword>
<evidence type="ECO:0000259" key="10">
    <source>
        <dbReference type="PROSITE" id="PS50263"/>
    </source>
</evidence>
<feature type="compositionally biased region" description="Polar residues" evidence="8">
    <location>
        <begin position="982"/>
        <end position="996"/>
    </location>
</feature>
<evidence type="ECO:0000256" key="1">
    <source>
        <dbReference type="ARBA" id="ARBA00004651"/>
    </source>
</evidence>
<dbReference type="EMBL" id="JASNQZ010000011">
    <property type="protein sequence ID" value="KAL0951457.1"/>
    <property type="molecule type" value="Genomic_DNA"/>
</dbReference>
<feature type="compositionally biased region" description="Polar residues" evidence="8">
    <location>
        <begin position="808"/>
        <end position="818"/>
    </location>
</feature>
<keyword evidence="12" id="KW-1185">Reference proteome</keyword>
<feature type="transmembrane region" description="Helical" evidence="9">
    <location>
        <begin position="21"/>
        <end position="49"/>
    </location>
</feature>
<name>A0ABR3J787_9AGAR</name>
<keyword evidence="6 9" id="KW-0472">Membrane</keyword>
<keyword evidence="2" id="KW-1003">Cell membrane</keyword>
<comment type="subcellular location">
    <subcellularLocation>
        <location evidence="1">Cell membrane</location>
        <topology evidence="1">Multi-pass membrane protein</topology>
    </subcellularLocation>
</comment>
<feature type="transmembrane region" description="Helical" evidence="9">
    <location>
        <begin position="93"/>
        <end position="114"/>
    </location>
</feature>
<feature type="transmembrane region" description="Helical" evidence="9">
    <location>
        <begin position="543"/>
        <end position="564"/>
    </location>
</feature>
<feature type="region of interest" description="Disordered" evidence="8">
    <location>
        <begin position="568"/>
        <end position="643"/>
    </location>
</feature>
<evidence type="ECO:0000256" key="9">
    <source>
        <dbReference type="SAM" id="Phobius"/>
    </source>
</evidence>
<keyword evidence="7" id="KW-0012">Acyltransferase</keyword>
<gene>
    <name evidence="11" type="ORF">HGRIS_008146</name>
</gene>
<evidence type="ECO:0000256" key="2">
    <source>
        <dbReference type="ARBA" id="ARBA00022475"/>
    </source>
</evidence>
<dbReference type="PANTHER" id="PTHR38686">
    <property type="entry name" value="APOLIPOPROTEIN N-ACYLTRANSFERASE"/>
    <property type="match status" value="1"/>
</dbReference>
<protein>
    <recommendedName>
        <fullName evidence="10">CN hydrolase domain-containing protein</fullName>
    </recommendedName>
</protein>
<dbReference type="PANTHER" id="PTHR38686:SF1">
    <property type="entry name" value="APOLIPOPROTEIN N-ACYLTRANSFERASE"/>
    <property type="match status" value="1"/>
</dbReference>
<evidence type="ECO:0000256" key="4">
    <source>
        <dbReference type="ARBA" id="ARBA00022692"/>
    </source>
</evidence>
<feature type="transmembrane region" description="Helical" evidence="9">
    <location>
        <begin position="134"/>
        <end position="154"/>
    </location>
</feature>
<sequence>MNRLRATIFRDRKDTIFNVAALVLSFFSAGPTPHMIPLILLLALAYLNARLLRPGAAEHSVWPAFIFWQAISFGSAAAQVVPSLRALSTPGVSIAVLIAISEFTSFLALAIIYFESCTCTQFSSQWSQAAFFPAIWATIWAGFAHISPIGRLSIWSPTNGTYYYSWLLQWTGPMGVDWVVAAWAGVIAHAVSAWYMAEPQQILVDADIPSDDEEQDLPVSVWLTGLLVALALPPFFLTPTPLPYESPSTTPLQVGCILPSYHRYKDRRHDLSAFIDESKRHNGANILLWPEGAVTFRDAAEREAAFDQVREEVHGPIVGVSFEERFNDMNDPSGRTSRRRTGLALITHDNATTHLVYYKRYLVPIAESFSLVHSETPPPVYTYEYKAPKGYNKTDWAPDSPNHTRGIPLTASICLDFAAPSAFRDLASRPALILGPARTWHTSIGLGMWEQAKQRTAEVGSTLLWCDGGDGGVSGIAGQGISEVTQKGEGSWVRQVGASWPLNERITLYARIGDAGIFLFACLIVAIGTLNQHRVGATSLPGVGIHFGWIAGLFNGAVVAFQSWRRRSNRHKGREQPNESTNLLDASRHTRSRTAVAPDDCTDDFQQITQEDLTHDDLKPDGPTSDHPATSPDFTPPPSPPHSVFTRLTNLSRLSLHPSSAYKGLPAVAPKRSKSSRFTFRTSKKETEADQEFVGDLVVKFPLPPTYIPTPVESTFSSVPPIVATLPLESPTSSPAFNPFQPSQSSLSLAPTQVPIAGQRSEAFLLTPPASPTSISPSINRKSYPESLRRFKTFTASTLRASFHTPISEVSATQSSNSRKLHRVRPTSAPPLATSDVPEQQPLPLQVFIQPSPTPDPCADEPAAKPERAVSPTRYELVSPLDLTASPPQLLASESLGSSIRHSFIPPSPSWLSRNVPDLGLLEFEAALLHLGTSSESDPPVTEPTAATPLLIPPRIVISSPDSPPLSPLEISDAWIKRYSNPQPSSPLASATNSPAVSRHSSESRESAKSRQPGKESNRPEADPFWPVALLRHSGSFSRVFDASLPVNSDPASLASPISLHPHPSSSLAASAQPPSSSELRPHPEFFIPSADSSTPHAPDYLALPDHLLTLLDAVCKEAGVLISQSSRMMDYSGKRNDVVDFGGEFDYSNYQWFQDPPARRPPPSAPPSAPEGPAYAPLPSVIEQNEAFEYALGSAPNVLYARYKQYGQLGVLGWCSEFSELIDNLKELGFAGNMFVTTRARALKSCEEILGLKLDIAMQIIVMYLSSQVARLRRFLDGERQWDDYPEPQFPLEPRQYSS</sequence>
<feature type="region of interest" description="Disordered" evidence="8">
    <location>
        <begin position="808"/>
        <end position="841"/>
    </location>
</feature>
<accession>A0ABR3J787</accession>
<dbReference type="SUPFAM" id="SSF56317">
    <property type="entry name" value="Carbon-nitrogen hydrolase"/>
    <property type="match status" value="1"/>
</dbReference>
<evidence type="ECO:0000313" key="12">
    <source>
        <dbReference type="Proteomes" id="UP001556367"/>
    </source>
</evidence>
<evidence type="ECO:0000256" key="7">
    <source>
        <dbReference type="ARBA" id="ARBA00023315"/>
    </source>
</evidence>
<reference evidence="12" key="1">
    <citation type="submission" date="2024-06" db="EMBL/GenBank/DDBJ databases">
        <title>Multi-omics analyses provide insights into the biosynthesis of the anticancer antibiotic pleurotin in Hohenbuehelia grisea.</title>
        <authorList>
            <person name="Weaver J.A."/>
            <person name="Alberti F."/>
        </authorList>
    </citation>
    <scope>NUCLEOTIDE SEQUENCE [LARGE SCALE GENOMIC DNA]</scope>
    <source>
        <strain evidence="12">T-177</strain>
    </source>
</reference>
<dbReference type="PROSITE" id="PS50263">
    <property type="entry name" value="CN_HYDROLASE"/>
    <property type="match status" value="1"/>
</dbReference>
<feature type="compositionally biased region" description="Low complexity" evidence="8">
    <location>
        <begin position="1056"/>
        <end position="1078"/>
    </location>
</feature>